<dbReference type="Pfam" id="PF04500">
    <property type="entry name" value="FLYWCH"/>
    <property type="match status" value="2"/>
</dbReference>
<evidence type="ECO:0000256" key="3">
    <source>
        <dbReference type="ARBA" id="ARBA00022833"/>
    </source>
</evidence>
<organism evidence="5 6">
    <name type="scientific">Iphiclides podalirius</name>
    <name type="common">scarce swallowtail</name>
    <dbReference type="NCBI Taxonomy" id="110791"/>
    <lineage>
        <taxon>Eukaryota</taxon>
        <taxon>Metazoa</taxon>
        <taxon>Ecdysozoa</taxon>
        <taxon>Arthropoda</taxon>
        <taxon>Hexapoda</taxon>
        <taxon>Insecta</taxon>
        <taxon>Pterygota</taxon>
        <taxon>Neoptera</taxon>
        <taxon>Endopterygota</taxon>
        <taxon>Lepidoptera</taxon>
        <taxon>Glossata</taxon>
        <taxon>Ditrysia</taxon>
        <taxon>Papilionoidea</taxon>
        <taxon>Papilionidae</taxon>
        <taxon>Papilioninae</taxon>
        <taxon>Iphiclides</taxon>
    </lineage>
</organism>
<feature type="non-terminal residue" evidence="5">
    <location>
        <position position="129"/>
    </location>
</feature>
<sequence>MRGTRQLVVNGYSFICRSYCLNHVKKNWKCATHADCTAKVHTVNDDIVILNNDHNHPVTSIEWKLSPYVNRGGDLLHFNGYTFNKRNRCAGEKTTWCCTNYYTAAPCPVKMKTLGLTSKILEIKGEHNH</sequence>
<keyword evidence="1" id="KW-0479">Metal-binding</keyword>
<gene>
    <name evidence="5" type="ORF">IPOD504_LOCUS2403</name>
</gene>
<evidence type="ECO:0000313" key="5">
    <source>
        <dbReference type="EMBL" id="CAH2040239.1"/>
    </source>
</evidence>
<accession>A0ABN8HWI0</accession>
<evidence type="ECO:0000259" key="4">
    <source>
        <dbReference type="Pfam" id="PF04500"/>
    </source>
</evidence>
<dbReference type="InterPro" id="IPR007588">
    <property type="entry name" value="Znf_FLYWCH"/>
</dbReference>
<keyword evidence="2" id="KW-0863">Zinc-finger</keyword>
<evidence type="ECO:0000256" key="1">
    <source>
        <dbReference type="ARBA" id="ARBA00022723"/>
    </source>
</evidence>
<feature type="domain" description="FLYWCH-type" evidence="4">
    <location>
        <begin position="70"/>
        <end position="129"/>
    </location>
</feature>
<dbReference type="EMBL" id="OW152824">
    <property type="protein sequence ID" value="CAH2040239.1"/>
    <property type="molecule type" value="Genomic_DNA"/>
</dbReference>
<proteinExistence type="predicted"/>
<evidence type="ECO:0000256" key="2">
    <source>
        <dbReference type="ARBA" id="ARBA00022771"/>
    </source>
</evidence>
<reference evidence="5" key="1">
    <citation type="submission" date="2022-03" db="EMBL/GenBank/DDBJ databases">
        <authorList>
            <person name="Martin H S."/>
        </authorList>
    </citation>
    <scope>NUCLEOTIDE SEQUENCE</scope>
</reference>
<evidence type="ECO:0000313" key="6">
    <source>
        <dbReference type="Proteomes" id="UP000837857"/>
    </source>
</evidence>
<name>A0ABN8HWI0_9NEOP</name>
<dbReference type="Proteomes" id="UP000837857">
    <property type="component" value="Chromosome 12"/>
</dbReference>
<dbReference type="Gene3D" id="2.20.25.240">
    <property type="match status" value="2"/>
</dbReference>
<keyword evidence="6" id="KW-1185">Reference proteome</keyword>
<protein>
    <recommendedName>
        <fullName evidence="4">FLYWCH-type domain-containing protein</fullName>
    </recommendedName>
</protein>
<keyword evidence="3" id="KW-0862">Zinc</keyword>
<feature type="domain" description="FLYWCH-type" evidence="4">
    <location>
        <begin position="2"/>
        <end position="56"/>
    </location>
</feature>